<evidence type="ECO:0000313" key="2">
    <source>
        <dbReference type="EMBL" id="MBX59705.1"/>
    </source>
</evidence>
<feature type="transmembrane region" description="Helical" evidence="1">
    <location>
        <begin position="28"/>
        <end position="50"/>
    </location>
</feature>
<reference evidence="2" key="1">
    <citation type="submission" date="2018-02" db="EMBL/GenBank/DDBJ databases">
        <title>Rhizophora mucronata_Transcriptome.</title>
        <authorList>
            <person name="Meera S.P."/>
            <person name="Sreeshan A."/>
            <person name="Augustine A."/>
        </authorList>
    </citation>
    <scope>NUCLEOTIDE SEQUENCE</scope>
    <source>
        <tissue evidence="2">Leaf</tissue>
    </source>
</reference>
<keyword evidence="1" id="KW-0472">Membrane</keyword>
<evidence type="ECO:0000256" key="1">
    <source>
        <dbReference type="SAM" id="Phobius"/>
    </source>
</evidence>
<dbReference type="EMBL" id="GGEC01079221">
    <property type="protein sequence ID" value="MBX59705.1"/>
    <property type="molecule type" value="Transcribed_RNA"/>
</dbReference>
<sequence>MCSKMGYLGLYILKNSLAVNSLFSRNHFMAYNQGMFFTVVGLWFGCSQFLDRVRAHSTSRNLC</sequence>
<organism evidence="2">
    <name type="scientific">Rhizophora mucronata</name>
    <name type="common">Asiatic mangrove</name>
    <dbReference type="NCBI Taxonomy" id="61149"/>
    <lineage>
        <taxon>Eukaryota</taxon>
        <taxon>Viridiplantae</taxon>
        <taxon>Streptophyta</taxon>
        <taxon>Embryophyta</taxon>
        <taxon>Tracheophyta</taxon>
        <taxon>Spermatophyta</taxon>
        <taxon>Magnoliopsida</taxon>
        <taxon>eudicotyledons</taxon>
        <taxon>Gunneridae</taxon>
        <taxon>Pentapetalae</taxon>
        <taxon>rosids</taxon>
        <taxon>fabids</taxon>
        <taxon>Malpighiales</taxon>
        <taxon>Rhizophoraceae</taxon>
        <taxon>Rhizophora</taxon>
    </lineage>
</organism>
<keyword evidence="1" id="KW-0812">Transmembrane</keyword>
<dbReference type="AlphaFoldDB" id="A0A2P2PYD2"/>
<name>A0A2P2PYD2_RHIMU</name>
<protein>
    <submittedName>
        <fullName evidence="2">Uncharacterized protein</fullName>
    </submittedName>
</protein>
<keyword evidence="1" id="KW-1133">Transmembrane helix</keyword>
<accession>A0A2P2PYD2</accession>
<proteinExistence type="predicted"/>